<protein>
    <submittedName>
        <fullName evidence="1">Uncharacterized protein</fullName>
    </submittedName>
</protein>
<dbReference type="Proteomes" id="UP001500151">
    <property type="component" value="Unassembled WGS sequence"/>
</dbReference>
<reference evidence="2" key="1">
    <citation type="journal article" date="2019" name="Int. J. Syst. Evol. Microbiol.">
        <title>The Global Catalogue of Microorganisms (GCM) 10K type strain sequencing project: providing services to taxonomists for standard genome sequencing and annotation.</title>
        <authorList>
            <consortium name="The Broad Institute Genomics Platform"/>
            <consortium name="The Broad Institute Genome Sequencing Center for Infectious Disease"/>
            <person name="Wu L."/>
            <person name="Ma J."/>
        </authorList>
    </citation>
    <scope>NUCLEOTIDE SEQUENCE [LARGE SCALE GENOMIC DNA]</scope>
    <source>
        <strain evidence="2">JCM 4524</strain>
    </source>
</reference>
<gene>
    <name evidence="1" type="ORF">GCM10010307_66250</name>
</gene>
<organism evidence="1 2">
    <name type="scientific">Streptomyces vastus</name>
    <dbReference type="NCBI Taxonomy" id="285451"/>
    <lineage>
        <taxon>Bacteria</taxon>
        <taxon>Bacillati</taxon>
        <taxon>Actinomycetota</taxon>
        <taxon>Actinomycetes</taxon>
        <taxon>Kitasatosporales</taxon>
        <taxon>Streptomycetaceae</taxon>
        <taxon>Streptomyces</taxon>
    </lineage>
</organism>
<accession>A0ABP6E037</accession>
<name>A0ABP6E037_9ACTN</name>
<evidence type="ECO:0000313" key="2">
    <source>
        <dbReference type="Proteomes" id="UP001500151"/>
    </source>
</evidence>
<proteinExistence type="predicted"/>
<dbReference type="EMBL" id="BAAASJ010000104">
    <property type="protein sequence ID" value="GAA2654253.1"/>
    <property type="molecule type" value="Genomic_DNA"/>
</dbReference>
<sequence>MAVGVDADRDQDVDVDDAAALADFLGQRVHPDERIWPGVERPVPAIGNLLVQVLHHRADLGLRQLCDTEGLGGLLDPAG</sequence>
<keyword evidence="2" id="KW-1185">Reference proteome</keyword>
<evidence type="ECO:0000313" key="1">
    <source>
        <dbReference type="EMBL" id="GAA2654253.1"/>
    </source>
</evidence>
<comment type="caution">
    <text evidence="1">The sequence shown here is derived from an EMBL/GenBank/DDBJ whole genome shotgun (WGS) entry which is preliminary data.</text>
</comment>